<name>A0A6M5Y6L3_9BACT</name>
<accession>A0A6M5Y6L3</accession>
<organism evidence="1 2">
    <name type="scientific">Spirosoma taeanense</name>
    <dbReference type="NCBI Taxonomy" id="2735870"/>
    <lineage>
        <taxon>Bacteria</taxon>
        <taxon>Pseudomonadati</taxon>
        <taxon>Bacteroidota</taxon>
        <taxon>Cytophagia</taxon>
        <taxon>Cytophagales</taxon>
        <taxon>Cytophagaceae</taxon>
        <taxon>Spirosoma</taxon>
    </lineage>
</organism>
<reference evidence="1 2" key="1">
    <citation type="submission" date="2020-05" db="EMBL/GenBank/DDBJ databases">
        <title>Genome sequencing of Spirosoma sp. TS118.</title>
        <authorList>
            <person name="Lee J.-H."/>
            <person name="Jeong S."/>
            <person name="Zhao L."/>
            <person name="Jung J.-H."/>
            <person name="Kim M.-K."/>
            <person name="Lim S."/>
        </authorList>
    </citation>
    <scope>NUCLEOTIDE SEQUENCE [LARGE SCALE GENOMIC DNA]</scope>
    <source>
        <strain evidence="1 2">TS118</strain>
    </source>
</reference>
<keyword evidence="2" id="KW-1185">Reference proteome</keyword>
<proteinExistence type="predicted"/>
<dbReference type="Proteomes" id="UP000502756">
    <property type="component" value="Chromosome"/>
</dbReference>
<dbReference type="KEGG" id="stae:HNV11_09000"/>
<sequence>MKLDKIIDKVKHELNVLKGDETKDKTFSSEHTFSDEAAASEAFKQSVEKLFNVNAWSNLPGLNSQFQLFDSTGQPKSAEEPLIGDYIRIDLPGPTPENWVRVINRQTDGTMAEFTVMPSTDPMEKGELVQGETEHFFREEARSTFRVEQHGNRIVALEIGQNERINNQDSEAGNRAIANTVIAEVGWAFFQKLQWKKLTEYLVHL</sequence>
<dbReference type="AlphaFoldDB" id="A0A6M5Y6L3"/>
<gene>
    <name evidence="1" type="ORF">HNV11_09000</name>
</gene>
<evidence type="ECO:0000313" key="1">
    <source>
        <dbReference type="EMBL" id="QJW89505.1"/>
    </source>
</evidence>
<protein>
    <submittedName>
        <fullName evidence="1">Uncharacterized protein</fullName>
    </submittedName>
</protein>
<dbReference type="EMBL" id="CP053435">
    <property type="protein sequence ID" value="QJW89505.1"/>
    <property type="molecule type" value="Genomic_DNA"/>
</dbReference>
<dbReference type="RefSeq" id="WP_171739344.1">
    <property type="nucleotide sequence ID" value="NZ_CP053435.1"/>
</dbReference>
<evidence type="ECO:0000313" key="2">
    <source>
        <dbReference type="Proteomes" id="UP000502756"/>
    </source>
</evidence>